<feature type="compositionally biased region" description="Gly residues" evidence="1">
    <location>
        <begin position="53"/>
        <end position="68"/>
    </location>
</feature>
<gene>
    <name evidence="2" type="ORF">GPECTOR_5g260</name>
</gene>
<dbReference type="Proteomes" id="UP000075714">
    <property type="component" value="Unassembled WGS sequence"/>
</dbReference>
<protein>
    <submittedName>
        <fullName evidence="2">Uncharacterized protein</fullName>
    </submittedName>
</protein>
<sequence length="108" mass="9914">MGLDLAALAAGGSGGGGAPDGRTVTVIGTVWLANSSHAPAFRLVAAPLPSQGPGQGGGAAGGGVGGGNMARASAGGTEDDGLQDCLHTAVLLVGGGAGGVLQVLWAVG</sequence>
<name>A0A150GWL8_GONPE</name>
<proteinExistence type="predicted"/>
<keyword evidence="3" id="KW-1185">Reference proteome</keyword>
<evidence type="ECO:0000313" key="2">
    <source>
        <dbReference type="EMBL" id="KXZ54163.1"/>
    </source>
</evidence>
<evidence type="ECO:0000313" key="3">
    <source>
        <dbReference type="Proteomes" id="UP000075714"/>
    </source>
</evidence>
<dbReference type="EMBL" id="LSYV01000006">
    <property type="protein sequence ID" value="KXZ54163.1"/>
    <property type="molecule type" value="Genomic_DNA"/>
</dbReference>
<organism evidence="2 3">
    <name type="scientific">Gonium pectorale</name>
    <name type="common">Green alga</name>
    <dbReference type="NCBI Taxonomy" id="33097"/>
    <lineage>
        <taxon>Eukaryota</taxon>
        <taxon>Viridiplantae</taxon>
        <taxon>Chlorophyta</taxon>
        <taxon>core chlorophytes</taxon>
        <taxon>Chlorophyceae</taxon>
        <taxon>CS clade</taxon>
        <taxon>Chlamydomonadales</taxon>
        <taxon>Volvocaceae</taxon>
        <taxon>Gonium</taxon>
    </lineage>
</organism>
<comment type="caution">
    <text evidence="2">The sequence shown here is derived from an EMBL/GenBank/DDBJ whole genome shotgun (WGS) entry which is preliminary data.</text>
</comment>
<accession>A0A150GWL8</accession>
<feature type="region of interest" description="Disordered" evidence="1">
    <location>
        <begin position="52"/>
        <end position="79"/>
    </location>
</feature>
<dbReference type="AlphaFoldDB" id="A0A150GWL8"/>
<evidence type="ECO:0000256" key="1">
    <source>
        <dbReference type="SAM" id="MobiDB-lite"/>
    </source>
</evidence>
<reference evidence="3" key="1">
    <citation type="journal article" date="2016" name="Nat. Commun.">
        <title>The Gonium pectorale genome demonstrates co-option of cell cycle regulation during the evolution of multicellularity.</title>
        <authorList>
            <person name="Hanschen E.R."/>
            <person name="Marriage T.N."/>
            <person name="Ferris P.J."/>
            <person name="Hamaji T."/>
            <person name="Toyoda A."/>
            <person name="Fujiyama A."/>
            <person name="Neme R."/>
            <person name="Noguchi H."/>
            <person name="Minakuchi Y."/>
            <person name="Suzuki M."/>
            <person name="Kawai-Toyooka H."/>
            <person name="Smith D.R."/>
            <person name="Sparks H."/>
            <person name="Anderson J."/>
            <person name="Bakaric R."/>
            <person name="Luria V."/>
            <person name="Karger A."/>
            <person name="Kirschner M.W."/>
            <person name="Durand P.M."/>
            <person name="Michod R.E."/>
            <person name="Nozaki H."/>
            <person name="Olson B.J."/>
        </authorList>
    </citation>
    <scope>NUCLEOTIDE SEQUENCE [LARGE SCALE GENOMIC DNA]</scope>
    <source>
        <strain evidence="3">NIES-2863</strain>
    </source>
</reference>